<dbReference type="InterPro" id="IPR021134">
    <property type="entry name" value="Bestrophin-like"/>
</dbReference>
<feature type="transmembrane region" description="Helical" evidence="6">
    <location>
        <begin position="66"/>
        <end position="88"/>
    </location>
</feature>
<dbReference type="AlphaFoldDB" id="A0A5E4NN67"/>
<feature type="transmembrane region" description="Helical" evidence="6">
    <location>
        <begin position="37"/>
        <end position="54"/>
    </location>
</feature>
<dbReference type="Proteomes" id="UP000325440">
    <property type="component" value="Unassembled WGS sequence"/>
</dbReference>
<feature type="compositionally biased region" description="Basic residues" evidence="7">
    <location>
        <begin position="701"/>
        <end position="710"/>
    </location>
</feature>
<feature type="region of interest" description="Disordered" evidence="7">
    <location>
        <begin position="673"/>
        <end position="710"/>
    </location>
</feature>
<keyword evidence="2 6" id="KW-0812">Transmembrane</keyword>
<protein>
    <recommendedName>
        <fullName evidence="6">Bestrophin homolog</fullName>
    </recommendedName>
</protein>
<dbReference type="GO" id="GO:0005254">
    <property type="term" value="F:chloride channel activity"/>
    <property type="evidence" value="ECO:0007669"/>
    <property type="project" value="UniProtKB-KW"/>
</dbReference>
<keyword evidence="6" id="KW-0868">Chloride</keyword>
<dbReference type="EMBL" id="CABPRJ010002396">
    <property type="protein sequence ID" value="VVC45168.1"/>
    <property type="molecule type" value="Genomic_DNA"/>
</dbReference>
<keyword evidence="9" id="KW-1185">Reference proteome</keyword>
<proteinExistence type="inferred from homology"/>
<organism evidence="8 9">
    <name type="scientific">Cinara cedri</name>
    <dbReference type="NCBI Taxonomy" id="506608"/>
    <lineage>
        <taxon>Eukaryota</taxon>
        <taxon>Metazoa</taxon>
        <taxon>Ecdysozoa</taxon>
        <taxon>Arthropoda</taxon>
        <taxon>Hexapoda</taxon>
        <taxon>Insecta</taxon>
        <taxon>Pterygota</taxon>
        <taxon>Neoptera</taxon>
        <taxon>Paraneoptera</taxon>
        <taxon>Hemiptera</taxon>
        <taxon>Sternorrhyncha</taxon>
        <taxon>Aphidomorpha</taxon>
        <taxon>Aphidoidea</taxon>
        <taxon>Aphididae</taxon>
        <taxon>Lachninae</taxon>
        <taxon>Cinara</taxon>
    </lineage>
</organism>
<evidence type="ECO:0000256" key="4">
    <source>
        <dbReference type="ARBA" id="ARBA00023136"/>
    </source>
</evidence>
<dbReference type="PANTHER" id="PTHR10736:SF11">
    <property type="entry name" value="BESTROPHIN 2"/>
    <property type="match status" value="1"/>
</dbReference>
<dbReference type="PANTHER" id="PTHR10736">
    <property type="entry name" value="BESTROPHIN"/>
    <property type="match status" value="1"/>
</dbReference>
<keyword evidence="6" id="KW-0813">Transport</keyword>
<keyword evidence="4 6" id="KW-0472">Membrane</keyword>
<evidence type="ECO:0000313" key="9">
    <source>
        <dbReference type="Proteomes" id="UP000325440"/>
    </source>
</evidence>
<dbReference type="GO" id="GO:0005886">
    <property type="term" value="C:plasma membrane"/>
    <property type="evidence" value="ECO:0007669"/>
    <property type="project" value="UniProtKB-SubCell"/>
</dbReference>
<feature type="compositionally biased region" description="Low complexity" evidence="7">
    <location>
        <begin position="680"/>
        <end position="691"/>
    </location>
</feature>
<evidence type="ECO:0000256" key="1">
    <source>
        <dbReference type="ARBA" id="ARBA00004370"/>
    </source>
</evidence>
<evidence type="ECO:0000256" key="6">
    <source>
        <dbReference type="RuleBase" id="RU363126"/>
    </source>
</evidence>
<feature type="region of interest" description="Disordered" evidence="7">
    <location>
        <begin position="494"/>
        <end position="529"/>
    </location>
</feature>
<comment type="subcellular location">
    <subcellularLocation>
        <location evidence="6">Cell membrane</location>
        <topology evidence="6">Multi-pass membrane protein</topology>
    </subcellularLocation>
    <subcellularLocation>
        <location evidence="1">Membrane</location>
    </subcellularLocation>
</comment>
<keyword evidence="6" id="KW-0406">Ion transport</keyword>
<keyword evidence="3 6" id="KW-1133">Transmembrane helix</keyword>
<evidence type="ECO:0000256" key="3">
    <source>
        <dbReference type="ARBA" id="ARBA00022989"/>
    </source>
</evidence>
<gene>
    <name evidence="8" type="ORF">CINCED_3A012336</name>
</gene>
<keyword evidence="6" id="KW-0869">Chloride channel</keyword>
<reference evidence="8 9" key="1">
    <citation type="submission" date="2019-08" db="EMBL/GenBank/DDBJ databases">
        <authorList>
            <person name="Alioto T."/>
            <person name="Alioto T."/>
            <person name="Gomez Garrido J."/>
        </authorList>
    </citation>
    <scope>NUCLEOTIDE SEQUENCE [LARGE SCALE GENOMIC DNA]</scope>
</reference>
<evidence type="ECO:0000256" key="5">
    <source>
        <dbReference type="ARBA" id="ARBA00034769"/>
    </source>
</evidence>
<evidence type="ECO:0000313" key="8">
    <source>
        <dbReference type="EMBL" id="VVC45168.1"/>
    </source>
</evidence>
<dbReference type="GO" id="GO:0034707">
    <property type="term" value="C:chloride channel complex"/>
    <property type="evidence" value="ECO:0007669"/>
    <property type="project" value="UniProtKB-KW"/>
</dbReference>
<dbReference type="OrthoDB" id="201595at2759"/>
<feature type="transmembrane region" description="Helical" evidence="6">
    <location>
        <begin position="130"/>
        <end position="147"/>
    </location>
</feature>
<evidence type="ECO:0000256" key="2">
    <source>
        <dbReference type="ARBA" id="ARBA00022692"/>
    </source>
</evidence>
<name>A0A5E4NN67_9HEMI</name>
<dbReference type="InterPro" id="IPR000615">
    <property type="entry name" value="Bestrophin"/>
</dbReference>
<comment type="similarity">
    <text evidence="5 6">Belongs to the anion channel-forming bestrophin (TC 1.A.46) family. Calcium-sensitive chloride channel subfamily.</text>
</comment>
<evidence type="ECO:0000256" key="7">
    <source>
        <dbReference type="SAM" id="MobiDB-lite"/>
    </source>
</evidence>
<dbReference type="Pfam" id="PF01062">
    <property type="entry name" value="Bestrophin"/>
    <property type="match status" value="1"/>
</dbReference>
<comment type="function">
    <text evidence="6">Forms chloride channels.</text>
</comment>
<keyword evidence="6" id="KW-1003">Cell membrane</keyword>
<accession>A0A5E4NN67</accession>
<keyword evidence="6" id="KW-0407">Ion channel</keyword>
<sequence length="710" mass="79485">MTVSYSRLVANGSSFGCFGSILCKWRGSVYKLVWRELAAYLMVYFAINLAYRFAFTEAQQKLFIKIRCYLAGHSASVPLTFAMSFYVGLVVKRWWEQYRLLPWPDTLALFASAAIPGTTDERGRLMRRNIVRYAVLAYVITLKHVSIRVKKRFPTLQHIVDAGLMMDSEKEILEMVEEKTAMTNYWIPLTWATNIINRARREKLISNDHMVQTILLEMSDIRYRLGSLIGYDNVNIPILYSQVVTLSLYAYFGAQLIGAQMLEPPPEWGFKDFKEFDLYVPVLTIIEFCFFVGWLKVAEVLIGPFGEDDDDIELNWLIDRHIKAAYMIVDEMHEEHPELLKDQYWDEVVPKDLPYTVASEHYRREEPKGSAEQYKVKESDSLYANMAPVHHMHRKPAVPEDMYADYESVDTPMAERRKNWFQRQMHRMGSMRSSSTTYSSGGLFNRTRHNSVYSSPENGLPVTTGINGHVNAINGSTPHLQKITLYERLWGRKSMKSRRGGSQGSNKINAMNARGRPRIPTPDVQKDGVIDKDNKQNVSVNGSIQPGTYPSDIPVVQVVLSPIQEMDPNLSGTLHINQRRGVGGGSAVAHHGVLNSAAFSATTLNGTTVYTTRPMSLSVSPIALSTVSMSQPLLSSMGICTATTTTTTTITDGNASPLPLVLTDITTTAVGGGLDKDDSACGGSSSGSVSSTDDRKTPASNRRKRGEVYV</sequence>